<dbReference type="EMBL" id="JBHUHV010000022">
    <property type="protein sequence ID" value="MFD2066613.1"/>
    <property type="molecule type" value="Genomic_DNA"/>
</dbReference>
<feature type="compositionally biased region" description="Basic and acidic residues" evidence="6">
    <location>
        <begin position="315"/>
        <end position="327"/>
    </location>
</feature>
<dbReference type="PIRSF" id="PIRSF035875">
    <property type="entry name" value="RNase_BN"/>
    <property type="match status" value="1"/>
</dbReference>
<evidence type="ECO:0000313" key="9">
    <source>
        <dbReference type="Proteomes" id="UP001597369"/>
    </source>
</evidence>
<evidence type="ECO:0000256" key="4">
    <source>
        <dbReference type="ARBA" id="ARBA00022989"/>
    </source>
</evidence>
<dbReference type="PANTHER" id="PTHR30213">
    <property type="entry name" value="INNER MEMBRANE PROTEIN YHJD"/>
    <property type="match status" value="1"/>
</dbReference>
<dbReference type="PANTHER" id="PTHR30213:SF1">
    <property type="entry name" value="INNER MEMBRANE PROTEIN YHJD"/>
    <property type="match status" value="1"/>
</dbReference>
<gene>
    <name evidence="8" type="ORF">ACFSKU_06930</name>
</gene>
<feature type="transmembrane region" description="Helical" evidence="7">
    <location>
        <begin position="246"/>
        <end position="272"/>
    </location>
</feature>
<evidence type="ECO:0000256" key="1">
    <source>
        <dbReference type="ARBA" id="ARBA00004651"/>
    </source>
</evidence>
<evidence type="ECO:0000256" key="5">
    <source>
        <dbReference type="ARBA" id="ARBA00023136"/>
    </source>
</evidence>
<dbReference type="Proteomes" id="UP001597369">
    <property type="component" value="Unassembled WGS sequence"/>
</dbReference>
<feature type="transmembrane region" description="Helical" evidence="7">
    <location>
        <begin position="138"/>
        <end position="162"/>
    </location>
</feature>
<keyword evidence="2" id="KW-1003">Cell membrane</keyword>
<feature type="transmembrane region" description="Helical" evidence="7">
    <location>
        <begin position="96"/>
        <end position="117"/>
    </location>
</feature>
<accession>A0ABW4WWN4</accession>
<evidence type="ECO:0000256" key="3">
    <source>
        <dbReference type="ARBA" id="ARBA00022692"/>
    </source>
</evidence>
<keyword evidence="5 7" id="KW-0472">Membrane</keyword>
<dbReference type="RefSeq" id="WP_229960430.1">
    <property type="nucleotide sequence ID" value="NZ_JAJJWI010000008.1"/>
</dbReference>
<feature type="transmembrane region" description="Helical" evidence="7">
    <location>
        <begin position="182"/>
        <end position="207"/>
    </location>
</feature>
<feature type="transmembrane region" description="Helical" evidence="7">
    <location>
        <begin position="32"/>
        <end position="55"/>
    </location>
</feature>
<keyword evidence="4 7" id="KW-1133">Transmembrane helix</keyword>
<dbReference type="NCBIfam" id="TIGR00765">
    <property type="entry name" value="yihY_not_rbn"/>
    <property type="match status" value="1"/>
</dbReference>
<evidence type="ECO:0000256" key="7">
    <source>
        <dbReference type="SAM" id="Phobius"/>
    </source>
</evidence>
<evidence type="ECO:0000313" key="8">
    <source>
        <dbReference type="EMBL" id="MFD2066613.1"/>
    </source>
</evidence>
<evidence type="ECO:0000256" key="6">
    <source>
        <dbReference type="SAM" id="MobiDB-lite"/>
    </source>
</evidence>
<comment type="subcellular location">
    <subcellularLocation>
        <location evidence="1">Cell membrane</location>
        <topology evidence="1">Multi-pass membrane protein</topology>
    </subcellularLocation>
</comment>
<name>A0ABW4WWN4_9BACT</name>
<proteinExistence type="predicted"/>
<evidence type="ECO:0000256" key="2">
    <source>
        <dbReference type="ARBA" id="ARBA00022475"/>
    </source>
</evidence>
<feature type="compositionally biased region" description="Polar residues" evidence="6">
    <location>
        <begin position="304"/>
        <end position="314"/>
    </location>
</feature>
<feature type="transmembrane region" description="Helical" evidence="7">
    <location>
        <begin position="219"/>
        <end position="240"/>
    </location>
</feature>
<organism evidence="8 9">
    <name type="scientific">Pontibacter silvestris</name>
    <dbReference type="NCBI Taxonomy" id="2305183"/>
    <lineage>
        <taxon>Bacteria</taxon>
        <taxon>Pseudomonadati</taxon>
        <taxon>Bacteroidota</taxon>
        <taxon>Cytophagia</taxon>
        <taxon>Cytophagales</taxon>
        <taxon>Hymenobacteraceae</taxon>
        <taxon>Pontibacter</taxon>
    </lineage>
</organism>
<dbReference type="Pfam" id="PF03631">
    <property type="entry name" value="Virul_fac_BrkB"/>
    <property type="match status" value="1"/>
</dbReference>
<dbReference type="InterPro" id="IPR017039">
    <property type="entry name" value="Virul_fac_BrkB"/>
</dbReference>
<feature type="region of interest" description="Disordered" evidence="6">
    <location>
        <begin position="298"/>
        <end position="327"/>
    </location>
</feature>
<comment type="caution">
    <text evidence="8">The sequence shown here is derived from an EMBL/GenBank/DDBJ whole genome shotgun (WGS) entry which is preliminary data.</text>
</comment>
<protein>
    <submittedName>
        <fullName evidence="8">YihY/virulence factor BrkB family protein</fullName>
    </submittedName>
</protein>
<keyword evidence="9" id="KW-1185">Reference proteome</keyword>
<sequence>MPKPNAREVFTILKSSVPEFLDDYALRLSAALAFNAIFSIPPLLLIVIRAAGFFFGEQAVTGELYKQSRSLIGAEAAEGIQNILQNAQQNQESSGWAMWVGIGTLVFASTTFFATLQESLNSIWNLKVKPKSGIMRMVKVRAMSFGVVLSISVLLLISLFISTAISLVSDYISNNIPGLGVYVVRLIDLAISLGLITLLFALVFKYIPDAHIAWRDTWTGAFITAALFTIGKFLIGLYLGNSNPGSAYGAAGSIIIILVWIYYSSLIVFYGAEVTQQYSNRFGSKIVPKEHAVFVEEREVSYNPKDTTSTNTGRPKSEGSFQERPRV</sequence>
<reference evidence="9" key="1">
    <citation type="journal article" date="2019" name="Int. J. Syst. Evol. Microbiol.">
        <title>The Global Catalogue of Microorganisms (GCM) 10K type strain sequencing project: providing services to taxonomists for standard genome sequencing and annotation.</title>
        <authorList>
            <consortium name="The Broad Institute Genomics Platform"/>
            <consortium name="The Broad Institute Genome Sequencing Center for Infectious Disease"/>
            <person name="Wu L."/>
            <person name="Ma J."/>
        </authorList>
    </citation>
    <scope>NUCLEOTIDE SEQUENCE [LARGE SCALE GENOMIC DNA]</scope>
    <source>
        <strain evidence="9">JCM 16545</strain>
    </source>
</reference>
<keyword evidence="3 7" id="KW-0812">Transmembrane</keyword>